<proteinExistence type="predicted"/>
<dbReference type="Pfam" id="PF20151">
    <property type="entry name" value="DUF6533"/>
    <property type="match status" value="1"/>
</dbReference>
<feature type="domain" description="DUF6533" evidence="3">
    <location>
        <begin position="28"/>
        <end position="72"/>
    </location>
</feature>
<feature type="transmembrane region" description="Helical" evidence="2">
    <location>
        <begin position="197"/>
        <end position="215"/>
    </location>
</feature>
<evidence type="ECO:0000256" key="2">
    <source>
        <dbReference type="SAM" id="Phobius"/>
    </source>
</evidence>
<feature type="region of interest" description="Disordered" evidence="1">
    <location>
        <begin position="252"/>
        <end position="286"/>
    </location>
</feature>
<comment type="caution">
    <text evidence="4">The sequence shown here is derived from an EMBL/GenBank/DDBJ whole genome shotgun (WGS) entry which is preliminary data.</text>
</comment>
<feature type="transmembrane region" description="Helical" evidence="2">
    <location>
        <begin position="105"/>
        <end position="133"/>
    </location>
</feature>
<keyword evidence="2" id="KW-0812">Transmembrane</keyword>
<feature type="transmembrane region" description="Helical" evidence="2">
    <location>
        <begin position="153"/>
        <end position="177"/>
    </location>
</feature>
<reference evidence="4" key="1">
    <citation type="submission" date="2021-01" db="EMBL/GenBank/DDBJ databases">
        <authorList>
            <person name="Kaushik A."/>
        </authorList>
    </citation>
    <scope>NUCLEOTIDE SEQUENCE</scope>
    <source>
        <strain evidence="4">AG1-1C</strain>
    </source>
</reference>
<name>A0A8H2WSN4_9AGAM</name>
<dbReference type="AlphaFoldDB" id="A0A8H2WSN4"/>
<organism evidence="4 5">
    <name type="scientific">Rhizoctonia solani</name>
    <dbReference type="NCBI Taxonomy" id="456999"/>
    <lineage>
        <taxon>Eukaryota</taxon>
        <taxon>Fungi</taxon>
        <taxon>Dikarya</taxon>
        <taxon>Basidiomycota</taxon>
        <taxon>Agaricomycotina</taxon>
        <taxon>Agaricomycetes</taxon>
        <taxon>Cantharellales</taxon>
        <taxon>Ceratobasidiaceae</taxon>
        <taxon>Rhizoctonia</taxon>
    </lineage>
</organism>
<accession>A0A8H2WSN4</accession>
<keyword evidence="2" id="KW-1133">Transmembrane helix</keyword>
<evidence type="ECO:0000313" key="5">
    <source>
        <dbReference type="Proteomes" id="UP000663846"/>
    </source>
</evidence>
<feature type="transmembrane region" description="Helical" evidence="2">
    <location>
        <begin position="221"/>
        <end position="242"/>
    </location>
</feature>
<feature type="transmembrane region" description="Helical" evidence="2">
    <location>
        <begin position="61"/>
        <end position="84"/>
    </location>
</feature>
<feature type="compositionally biased region" description="Polar residues" evidence="1">
    <location>
        <begin position="260"/>
        <end position="286"/>
    </location>
</feature>
<dbReference type="InterPro" id="IPR045340">
    <property type="entry name" value="DUF6533"/>
</dbReference>
<protein>
    <recommendedName>
        <fullName evidence="3">DUF6533 domain-containing protein</fullName>
    </recommendedName>
</protein>
<sequence>MSSPGFLSKVIVDIIENFHGQQQLAKHLAIVSFTLLVYDWVVNIDLEVEFIWGRSWSGRRIVYHVNRILPIALLGVSSTVILFVPSPGSSVSISSFHSIHRTKRLVVWILCGVLIAGVIANIVTANLLLARINYLDNPLPDIFTGCILTIPDYVWILYLVPMIYECALFILTTWRIYVLSRDYGRTRLIETLAHSGITYFAILVGLVMFSCIGGTVESIRIAAYGSGGLPAISSVVCSHMIFSLHQIAREDRDKGYPSSPARSNTGVKPQSAIPLQSVTSANTPYA</sequence>
<dbReference type="EMBL" id="CAJMWS010000301">
    <property type="protein sequence ID" value="CAE6398656.1"/>
    <property type="molecule type" value="Genomic_DNA"/>
</dbReference>
<keyword evidence="2" id="KW-0472">Membrane</keyword>
<evidence type="ECO:0000256" key="1">
    <source>
        <dbReference type="SAM" id="MobiDB-lite"/>
    </source>
</evidence>
<evidence type="ECO:0000313" key="4">
    <source>
        <dbReference type="EMBL" id="CAE6398656.1"/>
    </source>
</evidence>
<evidence type="ECO:0000259" key="3">
    <source>
        <dbReference type="Pfam" id="PF20151"/>
    </source>
</evidence>
<gene>
    <name evidence="4" type="ORF">RDB_LOCUS53111</name>
</gene>
<dbReference type="Proteomes" id="UP000663846">
    <property type="component" value="Unassembled WGS sequence"/>
</dbReference>